<organism evidence="3 4">
    <name type="scientific">Cutibacterium acnes</name>
    <name type="common">Propionibacterium acnes</name>
    <dbReference type="NCBI Taxonomy" id="1747"/>
    <lineage>
        <taxon>Bacteria</taxon>
        <taxon>Bacillati</taxon>
        <taxon>Actinomycetota</taxon>
        <taxon>Actinomycetes</taxon>
        <taxon>Propionibacteriales</taxon>
        <taxon>Propionibacteriaceae</taxon>
        <taxon>Cutibacterium</taxon>
    </lineage>
</organism>
<comment type="caution">
    <text evidence="3">The sequence shown here is derived from an EMBL/GenBank/DDBJ whole genome shotgun (WGS) entry which is preliminary data.</text>
</comment>
<dbReference type="OrthoDB" id="3745243at2"/>
<dbReference type="InterPro" id="IPR000943">
    <property type="entry name" value="RNA_pol_sigma70"/>
</dbReference>
<evidence type="ECO:0000313" key="3">
    <source>
        <dbReference type="EMBL" id="PGF36434.1"/>
    </source>
</evidence>
<dbReference type="InterPro" id="IPR014284">
    <property type="entry name" value="RNA_pol_sigma-70_dom"/>
</dbReference>
<protein>
    <submittedName>
        <fullName evidence="3">RNA polymerase subunit sigma</fullName>
    </submittedName>
</protein>
<dbReference type="GeneID" id="92856922"/>
<dbReference type="PANTHER" id="PTHR30603">
    <property type="entry name" value="RNA POLYMERASE SIGMA FACTOR RPO"/>
    <property type="match status" value="1"/>
</dbReference>
<dbReference type="GO" id="GO:0003700">
    <property type="term" value="F:DNA-binding transcription factor activity"/>
    <property type="evidence" value="ECO:0007669"/>
    <property type="project" value="InterPro"/>
</dbReference>
<dbReference type="EMBL" id="MVCE01000001">
    <property type="protein sequence ID" value="PGF36434.1"/>
    <property type="molecule type" value="Genomic_DNA"/>
</dbReference>
<accession>A0A2B7IH64</accession>
<evidence type="ECO:0000259" key="1">
    <source>
        <dbReference type="Pfam" id="PF04542"/>
    </source>
</evidence>
<dbReference type="AlphaFoldDB" id="A0A2B7IH64"/>
<evidence type="ECO:0000313" key="4">
    <source>
        <dbReference type="Proteomes" id="UP000226191"/>
    </source>
</evidence>
<dbReference type="PANTHER" id="PTHR30603:SF47">
    <property type="entry name" value="RNA POLYMERASE SIGMA FACTOR SIGD, CHLOROPLASTIC"/>
    <property type="match status" value="1"/>
</dbReference>
<feature type="domain" description="RNA polymerase sigma-70 region 4" evidence="2">
    <location>
        <begin position="212"/>
        <end position="261"/>
    </location>
</feature>
<dbReference type="Gene3D" id="1.20.120.1810">
    <property type="match status" value="1"/>
</dbReference>
<feature type="domain" description="RNA polymerase sigma-70 region 2" evidence="1">
    <location>
        <begin position="85"/>
        <end position="125"/>
    </location>
</feature>
<dbReference type="InterPro" id="IPR013325">
    <property type="entry name" value="RNA_pol_sigma_r2"/>
</dbReference>
<dbReference type="CDD" id="cd06171">
    <property type="entry name" value="Sigma70_r4"/>
    <property type="match status" value="1"/>
</dbReference>
<dbReference type="Pfam" id="PF04542">
    <property type="entry name" value="Sigma70_r2"/>
    <property type="match status" value="1"/>
</dbReference>
<dbReference type="InterPro" id="IPR007630">
    <property type="entry name" value="RNA_pol_sigma70_r4"/>
</dbReference>
<dbReference type="GO" id="GO:0006352">
    <property type="term" value="P:DNA-templated transcription initiation"/>
    <property type="evidence" value="ECO:0007669"/>
    <property type="project" value="InterPro"/>
</dbReference>
<proteinExistence type="predicted"/>
<dbReference type="SUPFAM" id="SSF88659">
    <property type="entry name" value="Sigma3 and sigma4 domains of RNA polymerase sigma factors"/>
    <property type="match status" value="1"/>
</dbReference>
<dbReference type="InterPro" id="IPR013324">
    <property type="entry name" value="RNA_pol_sigma_r3/r4-like"/>
</dbReference>
<dbReference type="InterPro" id="IPR036388">
    <property type="entry name" value="WH-like_DNA-bd_sf"/>
</dbReference>
<dbReference type="SUPFAM" id="SSF88946">
    <property type="entry name" value="Sigma2 domain of RNA polymerase sigma factors"/>
    <property type="match status" value="1"/>
</dbReference>
<dbReference type="Pfam" id="PF04545">
    <property type="entry name" value="Sigma70_r4"/>
    <property type="match status" value="1"/>
</dbReference>
<dbReference type="NCBIfam" id="TIGR02937">
    <property type="entry name" value="sigma70-ECF"/>
    <property type="match status" value="1"/>
</dbReference>
<dbReference type="InterPro" id="IPR007627">
    <property type="entry name" value="RNA_pol_sigma70_r2"/>
</dbReference>
<evidence type="ECO:0000259" key="2">
    <source>
        <dbReference type="Pfam" id="PF04545"/>
    </source>
</evidence>
<dbReference type="RefSeq" id="WP_002515538.1">
    <property type="nucleotide sequence ID" value="NZ_AP019664.1"/>
</dbReference>
<dbReference type="Proteomes" id="UP000226191">
    <property type="component" value="Unassembled WGS sequence"/>
</dbReference>
<sequence length="270" mass="30222">MRYTDFIDGVGILDPAEEHDLFRRLDAGAIADAILAGHFLAAVPVSEAELRRISDDGVGARQTLWRQMLAIVLTQARQAAVSYRCSVEDLIQAGCIGLGEAIERYDVRRGARFSTVAWTWIRRRIGEEVVRLSGARSRSVMREAAEVARIEEELTARWQSVPSSDAIAARMGKDVMWVEKRRVECWEVETSFFEQVAVVQKSCDDPESGLIGLLTGQERRIVELRHGFEGEPMTITAVAHELGLSASNVRRIEQRALGRLRRHLQQVVAA</sequence>
<gene>
    <name evidence="3" type="ORF">B1B09_02065</name>
</gene>
<name>A0A2B7IH64_CUTAC</name>
<dbReference type="InterPro" id="IPR050239">
    <property type="entry name" value="Sigma-70_RNA_pol_init_factors"/>
</dbReference>
<dbReference type="Gene3D" id="1.10.10.10">
    <property type="entry name" value="Winged helix-like DNA-binding domain superfamily/Winged helix DNA-binding domain"/>
    <property type="match status" value="1"/>
</dbReference>
<dbReference type="PRINTS" id="PR00046">
    <property type="entry name" value="SIGMA70FCT"/>
</dbReference>
<reference evidence="3 4" key="1">
    <citation type="submission" date="2017-02" db="EMBL/GenBank/DDBJ databases">
        <title>Prevalence of linear plasmids in Cutibacterium acnes isolates obtained from cancerous prostatic tissue.</title>
        <authorList>
            <person name="Davidsson S."/>
            <person name="Bruggemann H."/>
        </authorList>
    </citation>
    <scope>NUCLEOTIDE SEQUENCE [LARGE SCALE GENOMIC DNA]</scope>
    <source>
        <strain evidence="3 4">11-78</strain>
    </source>
</reference>